<dbReference type="AlphaFoldDB" id="A0A9P1M1H4"/>
<dbReference type="Proteomes" id="UP001152797">
    <property type="component" value="Unassembled WGS sequence"/>
</dbReference>
<keyword evidence="3" id="KW-1185">Reference proteome</keyword>
<proteinExistence type="predicted"/>
<evidence type="ECO:0000313" key="3">
    <source>
        <dbReference type="Proteomes" id="UP001152797"/>
    </source>
</evidence>
<name>A0A9P1M1H4_9DINO</name>
<dbReference type="SUPFAM" id="SSF52972">
    <property type="entry name" value="ITPase-like"/>
    <property type="match status" value="1"/>
</dbReference>
<evidence type="ECO:0000313" key="1">
    <source>
        <dbReference type="EMBL" id="CAI4018097.1"/>
    </source>
</evidence>
<comment type="caution">
    <text evidence="1">The sequence shown here is derived from an EMBL/GenBank/DDBJ whole genome shotgun (WGS) entry which is preliminary data.</text>
</comment>
<dbReference type="Gene3D" id="3.90.950.10">
    <property type="match status" value="1"/>
</dbReference>
<dbReference type="EMBL" id="CAMXCT010006675">
    <property type="protein sequence ID" value="CAI4018097.1"/>
    <property type="molecule type" value="Genomic_DNA"/>
</dbReference>
<dbReference type="EMBL" id="CAMXCT020006675">
    <property type="protein sequence ID" value="CAL1171472.1"/>
    <property type="molecule type" value="Genomic_DNA"/>
</dbReference>
<reference evidence="2 3" key="2">
    <citation type="submission" date="2024-05" db="EMBL/GenBank/DDBJ databases">
        <authorList>
            <person name="Chen Y."/>
            <person name="Shah S."/>
            <person name="Dougan E. K."/>
            <person name="Thang M."/>
            <person name="Chan C."/>
        </authorList>
    </citation>
    <scope>NUCLEOTIDE SEQUENCE [LARGE SCALE GENOMIC DNA]</scope>
</reference>
<protein>
    <submittedName>
        <fullName evidence="2">Non-canonical purine NTP pyrophosphatase</fullName>
    </submittedName>
</protein>
<dbReference type="EMBL" id="CAMXCT030006675">
    <property type="protein sequence ID" value="CAL4805409.1"/>
    <property type="molecule type" value="Genomic_DNA"/>
</dbReference>
<gene>
    <name evidence="1" type="ORF">C1SCF055_LOCUS42693</name>
</gene>
<organism evidence="1">
    <name type="scientific">Cladocopium goreaui</name>
    <dbReference type="NCBI Taxonomy" id="2562237"/>
    <lineage>
        <taxon>Eukaryota</taxon>
        <taxon>Sar</taxon>
        <taxon>Alveolata</taxon>
        <taxon>Dinophyceae</taxon>
        <taxon>Suessiales</taxon>
        <taxon>Symbiodiniaceae</taxon>
        <taxon>Cladocopium</taxon>
    </lineage>
</organism>
<evidence type="ECO:0000313" key="2">
    <source>
        <dbReference type="EMBL" id="CAL4805409.1"/>
    </source>
</evidence>
<reference evidence="1" key="1">
    <citation type="submission" date="2022-10" db="EMBL/GenBank/DDBJ databases">
        <authorList>
            <person name="Chen Y."/>
            <person name="Dougan E. K."/>
            <person name="Chan C."/>
            <person name="Rhodes N."/>
            <person name="Thang M."/>
        </authorList>
    </citation>
    <scope>NUCLEOTIDE SEQUENCE</scope>
</reference>
<dbReference type="InterPro" id="IPR029001">
    <property type="entry name" value="ITPase-like_fam"/>
</dbReference>
<accession>A0A9P1M1H4</accession>
<dbReference type="OrthoDB" id="6288734at2759"/>
<sequence>MRLRFVTTNQGKLDFLRIVLEPAARGVVDDIEMCPLELTEVQADSFAEICRQKTMEAYRRRWQVLGRLGGNVVVQESWRIRFFEGEDAPNRCHYKEHFNSWD</sequence>